<gene>
    <name evidence="4" type="ORF">HA227_02985</name>
</gene>
<dbReference type="InterPro" id="IPR042529">
    <property type="entry name" value="IF_2B-like_C"/>
</dbReference>
<feature type="coiled-coil region" evidence="3">
    <location>
        <begin position="98"/>
        <end position="125"/>
    </location>
</feature>
<dbReference type="GO" id="GO:0046523">
    <property type="term" value="F:S-methyl-5-thioribose-1-phosphate isomerase activity"/>
    <property type="evidence" value="ECO:0007669"/>
    <property type="project" value="UniProtKB-EC"/>
</dbReference>
<keyword evidence="1 4" id="KW-0413">Isomerase</keyword>
<dbReference type="Proteomes" id="UP000527315">
    <property type="component" value="Unassembled WGS sequence"/>
</dbReference>
<dbReference type="GO" id="GO:0019509">
    <property type="term" value="P:L-methionine salvage from methylthioadenosine"/>
    <property type="evidence" value="ECO:0007669"/>
    <property type="project" value="TreeGrafter"/>
</dbReference>
<dbReference type="NCBIfam" id="TIGR00524">
    <property type="entry name" value="eIF-2B_rel"/>
    <property type="match status" value="1"/>
</dbReference>
<protein>
    <submittedName>
        <fullName evidence="4">S-methyl-5-thioribose-1-phosphate isomerase</fullName>
        <ecNumber evidence="4">5.3.1.23</ecNumber>
    </submittedName>
</protein>
<dbReference type="Gene3D" id="1.20.120.420">
    <property type="entry name" value="translation initiation factor eif-2b, domain 1"/>
    <property type="match status" value="1"/>
</dbReference>
<dbReference type="EC" id="5.3.1.23" evidence="4"/>
<dbReference type="EMBL" id="DUFJ01000068">
    <property type="protein sequence ID" value="HIH33194.1"/>
    <property type="molecule type" value="Genomic_DNA"/>
</dbReference>
<organism evidence="4 5">
    <name type="scientific">Candidatus Iainarchaeum sp</name>
    <dbReference type="NCBI Taxonomy" id="3101447"/>
    <lineage>
        <taxon>Archaea</taxon>
        <taxon>Candidatus Iainarchaeota</taxon>
        <taxon>Candidatus Iainarchaeia</taxon>
        <taxon>Candidatus Iainarchaeales</taxon>
        <taxon>Candidatus Iainarchaeaceae</taxon>
        <taxon>Candidatus Iainarchaeum</taxon>
    </lineage>
</organism>
<proteinExistence type="inferred from homology"/>
<dbReference type="Gene3D" id="3.40.50.10470">
    <property type="entry name" value="Translation initiation factor eif-2b, domain 2"/>
    <property type="match status" value="1"/>
</dbReference>
<dbReference type="InterPro" id="IPR027363">
    <property type="entry name" value="M1Pi_N"/>
</dbReference>
<sequence length="334" mass="37476">MEFGIFKKICLGKRMLSKNFKKSLKEIKSLKVQGASEVRKAAIKALALEISGFSSKSVMHFKADLLLAMKELWLSRPTEPEMRTALRVVLHKVQGKEAESVEKLRKELLGELLAFERQRQEAMRKIAIYGARSITKGSTVLTHCHSHTVMEILKEAFRQGRLERVYFTETRPLFQGRITALELSKAGIPATMILDSAAAGFLKKCSLFLTGADAILSDGSLVNKVGTQGISMLAESFGVQHFAACSSHKFDPATVFGFEEVIEQRPESEVWGKKLKKLRIENPAFDVTPAKYVKALITEKGILPPTEFAGLMYEELRLDKHEKEFASLIRLMKK</sequence>
<evidence type="ECO:0000256" key="2">
    <source>
        <dbReference type="RuleBase" id="RU003814"/>
    </source>
</evidence>
<dbReference type="PANTHER" id="PTHR43475">
    <property type="entry name" value="METHYLTHIORIBOSE-1-PHOSPHATE ISOMERASE"/>
    <property type="match status" value="1"/>
</dbReference>
<comment type="similarity">
    <text evidence="2">Belongs to the eIF-2B alpha/beta/delta subunits family.</text>
</comment>
<accession>A0A7J4KU30</accession>
<reference evidence="5" key="1">
    <citation type="journal article" date="2020" name="bioRxiv">
        <title>A rank-normalized archaeal taxonomy based on genome phylogeny resolves widespread incomplete and uneven classifications.</title>
        <authorList>
            <person name="Rinke C."/>
            <person name="Chuvochina M."/>
            <person name="Mussig A.J."/>
            <person name="Chaumeil P.-A."/>
            <person name="Waite D.W."/>
            <person name="Whitman W.B."/>
            <person name="Parks D.H."/>
            <person name="Hugenholtz P."/>
        </authorList>
    </citation>
    <scope>NUCLEOTIDE SEQUENCE [LARGE SCALE GENOMIC DNA]</scope>
</reference>
<evidence type="ECO:0000313" key="5">
    <source>
        <dbReference type="Proteomes" id="UP000527315"/>
    </source>
</evidence>
<evidence type="ECO:0000313" key="4">
    <source>
        <dbReference type="EMBL" id="HIH33194.1"/>
    </source>
</evidence>
<evidence type="ECO:0000256" key="1">
    <source>
        <dbReference type="ARBA" id="ARBA00023235"/>
    </source>
</evidence>
<dbReference type="PANTHER" id="PTHR43475:SF2">
    <property type="entry name" value="RIBOSE 1,5-BISPHOSPHATE ISOMERASE"/>
    <property type="match status" value="1"/>
</dbReference>
<dbReference type="InterPro" id="IPR037171">
    <property type="entry name" value="NagB/RpiA_transferase-like"/>
</dbReference>
<dbReference type="InterPro" id="IPR011559">
    <property type="entry name" value="Initiation_fac_2B_a/b/d"/>
</dbReference>
<name>A0A7J4KU30_9ARCH</name>
<comment type="caution">
    <text evidence="4">The sequence shown here is derived from an EMBL/GenBank/DDBJ whole genome shotgun (WGS) entry which is preliminary data.</text>
</comment>
<dbReference type="InterPro" id="IPR000649">
    <property type="entry name" value="IF-2B-related"/>
</dbReference>
<evidence type="ECO:0000256" key="3">
    <source>
        <dbReference type="SAM" id="Coils"/>
    </source>
</evidence>
<dbReference type="AlphaFoldDB" id="A0A7J4KU30"/>
<dbReference type="SUPFAM" id="SSF100950">
    <property type="entry name" value="NagB/RpiA/CoA transferase-like"/>
    <property type="match status" value="1"/>
</dbReference>
<dbReference type="Pfam" id="PF01008">
    <property type="entry name" value="IF-2B"/>
    <property type="match status" value="1"/>
</dbReference>
<keyword evidence="3" id="KW-0175">Coiled coil</keyword>